<dbReference type="EMBL" id="ABYJ02000165">
    <property type="protein sequence ID" value="EEU99938.1"/>
    <property type="molecule type" value="Genomic_DNA"/>
</dbReference>
<protein>
    <submittedName>
        <fullName evidence="2">Uncharacterized protein</fullName>
    </submittedName>
</protein>
<sequence>MGEMITMITGIARRSAGMRVNLKQCDGNSPKTKEKAGKSLIQKISKTSQNIHKKMI</sequence>
<dbReference type="AlphaFoldDB" id="C7GE39"/>
<proteinExistence type="predicted"/>
<dbReference type="Proteomes" id="UP000004828">
    <property type="component" value="Unassembled WGS sequence"/>
</dbReference>
<feature type="region of interest" description="Disordered" evidence="1">
    <location>
        <begin position="22"/>
        <end position="56"/>
    </location>
</feature>
<dbReference type="HOGENOM" id="CLU_3011510_0_0_9"/>
<organism evidence="2 3">
    <name type="scientific">Roseburia intestinalis L1-82</name>
    <dbReference type="NCBI Taxonomy" id="536231"/>
    <lineage>
        <taxon>Bacteria</taxon>
        <taxon>Bacillati</taxon>
        <taxon>Bacillota</taxon>
        <taxon>Clostridia</taxon>
        <taxon>Lachnospirales</taxon>
        <taxon>Lachnospiraceae</taxon>
        <taxon>Roseburia</taxon>
    </lineage>
</organism>
<gene>
    <name evidence="2" type="ORF">ROSINTL182_08191</name>
</gene>
<accession>C7GE39</accession>
<comment type="caution">
    <text evidence="2">The sequence shown here is derived from an EMBL/GenBank/DDBJ whole genome shotgun (WGS) entry which is preliminary data.</text>
</comment>
<evidence type="ECO:0000256" key="1">
    <source>
        <dbReference type="SAM" id="MobiDB-lite"/>
    </source>
</evidence>
<evidence type="ECO:0000313" key="2">
    <source>
        <dbReference type="EMBL" id="EEU99938.1"/>
    </source>
</evidence>
<evidence type="ECO:0000313" key="3">
    <source>
        <dbReference type="Proteomes" id="UP000004828"/>
    </source>
</evidence>
<name>C7GE39_9FIRM</name>
<reference evidence="2 3" key="1">
    <citation type="submission" date="2009-08" db="EMBL/GenBank/DDBJ databases">
        <authorList>
            <person name="Weinstock G."/>
            <person name="Sodergren E."/>
            <person name="Clifton S."/>
            <person name="Fulton L."/>
            <person name="Fulton B."/>
            <person name="Courtney L."/>
            <person name="Fronick C."/>
            <person name="Harrison M."/>
            <person name="Strong C."/>
            <person name="Farmer C."/>
            <person name="Delahaunty K."/>
            <person name="Markovic C."/>
            <person name="Hall O."/>
            <person name="Minx P."/>
            <person name="Tomlinson C."/>
            <person name="Mitreva M."/>
            <person name="Nelson J."/>
            <person name="Hou S."/>
            <person name="Wollam A."/>
            <person name="Pepin K.H."/>
            <person name="Johnson M."/>
            <person name="Bhonagiri V."/>
            <person name="Nash W.E."/>
            <person name="Warren W."/>
            <person name="Chinwalla A."/>
            <person name="Mardis E.R."/>
            <person name="Wilson R.K."/>
        </authorList>
    </citation>
    <scope>NUCLEOTIDE SEQUENCE [LARGE SCALE GENOMIC DNA]</scope>
    <source>
        <strain evidence="2 3">L1-82</strain>
    </source>
</reference>